<evidence type="ECO:0000313" key="1">
    <source>
        <dbReference type="EMBL" id="VFJ96540.1"/>
    </source>
</evidence>
<organism evidence="1">
    <name type="scientific">Candidatus Kentrum eta</name>
    <dbReference type="NCBI Taxonomy" id="2126337"/>
    <lineage>
        <taxon>Bacteria</taxon>
        <taxon>Pseudomonadati</taxon>
        <taxon>Pseudomonadota</taxon>
        <taxon>Gammaproteobacteria</taxon>
        <taxon>Candidatus Kentrum</taxon>
    </lineage>
</organism>
<dbReference type="EMBL" id="CAADFJ010000007">
    <property type="protein sequence ID" value="VFJ96540.1"/>
    <property type="molecule type" value="Genomic_DNA"/>
</dbReference>
<accession>A0A450UVK8</accession>
<protein>
    <submittedName>
        <fullName evidence="1">Uncharacterized protein</fullName>
    </submittedName>
</protein>
<gene>
    <name evidence="1" type="ORF">BECKH772C_GA0070978_1000720</name>
</gene>
<reference evidence="1" key="1">
    <citation type="submission" date="2019-02" db="EMBL/GenBank/DDBJ databases">
        <authorList>
            <person name="Gruber-Vodicka R. H."/>
            <person name="Seah K. B. B."/>
        </authorList>
    </citation>
    <scope>NUCLEOTIDE SEQUENCE</scope>
    <source>
        <strain evidence="1">BECK_SA2B12</strain>
    </source>
</reference>
<sequence>MAKSMRIYLDNCCFNRPFHDQSSLTIRLETEAKPEIQEKIESGVFALGWSYPLQGNRMKLFSNCH</sequence>
<proteinExistence type="predicted"/>
<dbReference type="AlphaFoldDB" id="A0A450UVK8"/>
<name>A0A450UVK8_9GAMM</name>